<evidence type="ECO:0000313" key="4">
    <source>
        <dbReference type="Proteomes" id="UP000290527"/>
    </source>
</evidence>
<dbReference type="RefSeq" id="WP_131007005.1">
    <property type="nucleotide sequence ID" value="NZ_BFAX01000002.1"/>
</dbReference>
<sequence length="74" mass="8680">MEKFINVKVIPKAKRQKVVEEGDMLKIYLKSPPEDGKANKELIEVLSKHFKVSKRNIEIIRGKFSRNKIIKILF</sequence>
<dbReference type="InterPro" id="IPR003746">
    <property type="entry name" value="DUF167"/>
</dbReference>
<dbReference type="HAMAP" id="MF_00634">
    <property type="entry name" value="UPF0235"/>
    <property type="match status" value="1"/>
</dbReference>
<keyword evidence="4" id="KW-1185">Reference proteome</keyword>
<proteinExistence type="inferred from homology"/>
<dbReference type="PANTHER" id="PTHR13420:SF7">
    <property type="entry name" value="UPF0235 PROTEIN C15ORF40"/>
    <property type="match status" value="1"/>
</dbReference>
<gene>
    <name evidence="3" type="ORF">MHHB_P0453</name>
</gene>
<evidence type="ECO:0000313" key="3">
    <source>
        <dbReference type="EMBL" id="GBF36223.1"/>
    </source>
</evidence>
<accession>A0A401HPS9</accession>
<dbReference type="Gene3D" id="3.30.1200.10">
    <property type="entry name" value="YggU-like"/>
    <property type="match status" value="1"/>
</dbReference>
<evidence type="ECO:0000256" key="1">
    <source>
        <dbReference type="ARBA" id="ARBA00010364"/>
    </source>
</evidence>
<dbReference type="SUPFAM" id="SSF69786">
    <property type="entry name" value="YggU-like"/>
    <property type="match status" value="1"/>
</dbReference>
<dbReference type="GO" id="GO:0005737">
    <property type="term" value="C:cytoplasm"/>
    <property type="evidence" value="ECO:0007669"/>
    <property type="project" value="TreeGrafter"/>
</dbReference>
<reference evidence="3 4" key="1">
    <citation type="journal article" date="2019" name="Int. J. Syst. Evol. Microbiol.">
        <title>Methanofervidicoccus abyssi gen. nov., sp. nov., a hydrogenotrophic methanogen, isolated from a hydrothermal vent chimney in the Mid-Cayman Spreading Center, the Caribbean Sea.</title>
        <authorList>
            <person name="Sakai S."/>
            <person name="Takaki Y."/>
            <person name="Miyazaki M."/>
            <person name="Ogawara M."/>
            <person name="Yanagawa K."/>
            <person name="Miyazaki J."/>
            <person name="Takai K."/>
        </authorList>
    </citation>
    <scope>NUCLEOTIDE SEQUENCE [LARGE SCALE GENOMIC DNA]</scope>
    <source>
        <strain evidence="3 4">HHB</strain>
    </source>
</reference>
<protein>
    <recommendedName>
        <fullName evidence="2">UPF0235 protein MHHB_P0453</fullName>
    </recommendedName>
</protein>
<comment type="similarity">
    <text evidence="1 2">Belongs to the UPF0235 family.</text>
</comment>
<organism evidence="3 4">
    <name type="scientific">Methanofervidicoccus abyssi</name>
    <dbReference type="NCBI Taxonomy" id="2082189"/>
    <lineage>
        <taxon>Archaea</taxon>
        <taxon>Methanobacteriati</taxon>
        <taxon>Methanobacteriota</taxon>
        <taxon>Methanomada group</taxon>
        <taxon>Methanococci</taxon>
        <taxon>Methanococcales</taxon>
        <taxon>Methanofervidicoccus</taxon>
    </lineage>
</organism>
<dbReference type="NCBIfam" id="TIGR00251">
    <property type="entry name" value="DUF167 family protein"/>
    <property type="match status" value="1"/>
</dbReference>
<dbReference type="Proteomes" id="UP000290527">
    <property type="component" value="Unassembled WGS sequence"/>
</dbReference>
<comment type="caution">
    <text evidence="3">The sequence shown here is derived from an EMBL/GenBank/DDBJ whole genome shotgun (WGS) entry which is preliminary data.</text>
</comment>
<dbReference type="SMART" id="SM01152">
    <property type="entry name" value="DUF167"/>
    <property type="match status" value="1"/>
</dbReference>
<dbReference type="EMBL" id="BFAX01000002">
    <property type="protein sequence ID" value="GBF36223.1"/>
    <property type="molecule type" value="Genomic_DNA"/>
</dbReference>
<evidence type="ECO:0000256" key="2">
    <source>
        <dbReference type="HAMAP-Rule" id="MF_00634"/>
    </source>
</evidence>
<name>A0A401HPS9_9EURY</name>
<dbReference type="AlphaFoldDB" id="A0A401HPS9"/>
<dbReference type="Pfam" id="PF02594">
    <property type="entry name" value="DUF167"/>
    <property type="match status" value="1"/>
</dbReference>
<dbReference type="PANTHER" id="PTHR13420">
    <property type="entry name" value="UPF0235 PROTEIN C15ORF40"/>
    <property type="match status" value="1"/>
</dbReference>
<dbReference type="OrthoDB" id="53248at2157"/>
<dbReference type="InterPro" id="IPR036591">
    <property type="entry name" value="YggU-like_sf"/>
</dbReference>